<accession>A0A1B6EVW4</accession>
<feature type="compositionally biased region" description="Basic residues" evidence="1">
    <location>
        <begin position="128"/>
        <end position="139"/>
    </location>
</feature>
<dbReference type="EMBL" id="GECZ01027926">
    <property type="protein sequence ID" value="JAS41843.1"/>
    <property type="molecule type" value="Transcribed_RNA"/>
</dbReference>
<protein>
    <submittedName>
        <fullName evidence="2">Uncharacterized protein</fullName>
    </submittedName>
</protein>
<evidence type="ECO:0000313" key="2">
    <source>
        <dbReference type="EMBL" id="JAS41843.1"/>
    </source>
</evidence>
<organism evidence="2">
    <name type="scientific">Cuerna arida</name>
    <dbReference type="NCBI Taxonomy" id="1464854"/>
    <lineage>
        <taxon>Eukaryota</taxon>
        <taxon>Metazoa</taxon>
        <taxon>Ecdysozoa</taxon>
        <taxon>Arthropoda</taxon>
        <taxon>Hexapoda</taxon>
        <taxon>Insecta</taxon>
        <taxon>Pterygota</taxon>
        <taxon>Neoptera</taxon>
        <taxon>Paraneoptera</taxon>
        <taxon>Hemiptera</taxon>
        <taxon>Auchenorrhyncha</taxon>
        <taxon>Membracoidea</taxon>
        <taxon>Cicadellidae</taxon>
        <taxon>Cicadellinae</taxon>
        <taxon>Proconiini</taxon>
        <taxon>Cuerna</taxon>
    </lineage>
</organism>
<reference evidence="2" key="1">
    <citation type="submission" date="2015-11" db="EMBL/GenBank/DDBJ databases">
        <title>De novo transcriptome assembly of four potential Pierce s Disease insect vectors from Arizona vineyards.</title>
        <authorList>
            <person name="Tassone E.E."/>
        </authorList>
    </citation>
    <scope>NUCLEOTIDE SEQUENCE</scope>
</reference>
<gene>
    <name evidence="2" type="ORF">g.17183</name>
</gene>
<dbReference type="AlphaFoldDB" id="A0A1B6EVW4"/>
<proteinExistence type="predicted"/>
<evidence type="ECO:0000256" key="1">
    <source>
        <dbReference type="SAM" id="MobiDB-lite"/>
    </source>
</evidence>
<name>A0A1B6EVW4_9HEMI</name>
<sequence>MAKLNREKENVDPQHELDMEIASLKSRRNIPQSLARRRGSAPVGLLRMDDQAVRHANDRRGSVPTAIAIAAHSGVLRPQNAALLSMPRRASLPYDTPLPSGYMEGDDLEVRMKWEGERRSSLNGKSSRSGRSKKLRRRSSGGPETFSLRVPRNGDTVLTRRRGSLPIEVLSHSGE</sequence>
<feature type="region of interest" description="Disordered" evidence="1">
    <location>
        <begin position="115"/>
        <end position="175"/>
    </location>
</feature>